<comment type="caution">
    <text evidence="1">The sequence shown here is derived from an EMBL/GenBank/DDBJ whole genome shotgun (WGS) entry which is preliminary data.</text>
</comment>
<dbReference type="GeneID" id="25318619"/>
<dbReference type="EMBL" id="LASV01000327">
    <property type="protein sequence ID" value="KKA19702.1"/>
    <property type="molecule type" value="Genomic_DNA"/>
</dbReference>
<reference evidence="1 2" key="1">
    <citation type="submission" date="2015-04" db="EMBL/GenBank/DDBJ databases">
        <authorList>
            <person name="Heijne W.H."/>
            <person name="Fedorova N.D."/>
            <person name="Nierman W.C."/>
            <person name="Vollebregt A.W."/>
            <person name="Zhao Z."/>
            <person name="Wu L."/>
            <person name="Kumar M."/>
            <person name="Stam H."/>
            <person name="van den Berg M.A."/>
            <person name="Pel H.J."/>
        </authorList>
    </citation>
    <scope>NUCLEOTIDE SEQUENCE [LARGE SCALE GENOMIC DNA]</scope>
    <source>
        <strain evidence="1 2">CBS 393.64</strain>
    </source>
</reference>
<sequence length="103" mass="11747">VRAERRSLGGDKRWFLARPKSRPRPHRGVGIKQRLLSFVFPQTRPSRHSPSPALCFPLMQRLKHLNCLTFSSSCSYSAMYVTLENITYYHPPLSLPPPASVPT</sequence>
<keyword evidence="2" id="KW-1185">Reference proteome</keyword>
<dbReference type="Proteomes" id="UP000053958">
    <property type="component" value="Unassembled WGS sequence"/>
</dbReference>
<dbReference type="AlphaFoldDB" id="A0A0F4YN72"/>
<feature type="non-terminal residue" evidence="1">
    <location>
        <position position="1"/>
    </location>
</feature>
<protein>
    <submittedName>
        <fullName evidence="1">Uncharacterized protein</fullName>
    </submittedName>
</protein>
<feature type="non-terminal residue" evidence="1">
    <location>
        <position position="103"/>
    </location>
</feature>
<name>A0A0F4YN72_RASE3</name>
<organism evidence="1 2">
    <name type="scientific">Rasamsonia emersonii (strain ATCC 16479 / CBS 393.64 / IMI 116815)</name>
    <dbReference type="NCBI Taxonomy" id="1408163"/>
    <lineage>
        <taxon>Eukaryota</taxon>
        <taxon>Fungi</taxon>
        <taxon>Dikarya</taxon>
        <taxon>Ascomycota</taxon>
        <taxon>Pezizomycotina</taxon>
        <taxon>Eurotiomycetes</taxon>
        <taxon>Eurotiomycetidae</taxon>
        <taxon>Eurotiales</taxon>
        <taxon>Trichocomaceae</taxon>
        <taxon>Rasamsonia</taxon>
    </lineage>
</organism>
<evidence type="ECO:0000313" key="2">
    <source>
        <dbReference type="Proteomes" id="UP000053958"/>
    </source>
</evidence>
<accession>A0A0F4YN72</accession>
<proteinExistence type="predicted"/>
<evidence type="ECO:0000313" key="1">
    <source>
        <dbReference type="EMBL" id="KKA19702.1"/>
    </source>
</evidence>
<gene>
    <name evidence="1" type="ORF">T310_6316</name>
</gene>
<dbReference type="RefSeq" id="XP_013326314.1">
    <property type="nucleotide sequence ID" value="XM_013470860.1"/>
</dbReference>